<dbReference type="EMBL" id="RXPE01000063">
    <property type="protein sequence ID" value="RTR18837.1"/>
    <property type="molecule type" value="Genomic_DNA"/>
</dbReference>
<dbReference type="AlphaFoldDB" id="A0A3S0K3G3"/>
<sequence length="74" mass="8358">MQVRAFLKPAKLKISNDNQQIILSYDARGAFHARQLVTKVPELEEAVARLLGDTYEIIVISNHETVWPATPLLD</sequence>
<reference evidence="1 2" key="1">
    <citation type="submission" date="2018-12" db="EMBL/GenBank/DDBJ databases">
        <title>Deinococcus radiophilus ATCC 27603 genome sequencing and assembly.</title>
        <authorList>
            <person name="Maclea K.S."/>
            <person name="Maynard C.R."/>
        </authorList>
    </citation>
    <scope>NUCLEOTIDE SEQUENCE [LARGE SCALE GENOMIC DNA]</scope>
    <source>
        <strain evidence="1 2">ATCC 27603</strain>
    </source>
</reference>
<name>A0A3S0K3G3_9DEIO</name>
<gene>
    <name evidence="1" type="ORF">EJ104_13585</name>
</gene>
<accession>A0A3S0K3G3</accession>
<proteinExistence type="predicted"/>
<protein>
    <submittedName>
        <fullName evidence="1">Uncharacterized protein</fullName>
    </submittedName>
</protein>
<keyword evidence="2" id="KW-1185">Reference proteome</keyword>
<comment type="caution">
    <text evidence="1">The sequence shown here is derived from an EMBL/GenBank/DDBJ whole genome shotgun (WGS) entry which is preliminary data.</text>
</comment>
<evidence type="ECO:0000313" key="1">
    <source>
        <dbReference type="EMBL" id="RTR18837.1"/>
    </source>
</evidence>
<organism evidence="1 2">
    <name type="scientific">Deinococcus radiophilus</name>
    <dbReference type="NCBI Taxonomy" id="32062"/>
    <lineage>
        <taxon>Bacteria</taxon>
        <taxon>Thermotogati</taxon>
        <taxon>Deinococcota</taxon>
        <taxon>Deinococci</taxon>
        <taxon>Deinococcales</taxon>
        <taxon>Deinococcaceae</taxon>
        <taxon>Deinococcus</taxon>
    </lineage>
</organism>
<dbReference type="Proteomes" id="UP000277766">
    <property type="component" value="Unassembled WGS sequence"/>
</dbReference>
<evidence type="ECO:0000313" key="2">
    <source>
        <dbReference type="Proteomes" id="UP000277766"/>
    </source>
</evidence>